<name>A0A194PVT9_PAPXU</name>
<comment type="similarity">
    <text evidence="1">Belongs to the G-protein coupled receptor 3 family. GABA-B receptor subfamily.</text>
</comment>
<feature type="compositionally biased region" description="Basic and acidic residues" evidence="18">
    <location>
        <begin position="1285"/>
        <end position="1316"/>
    </location>
</feature>
<keyword evidence="2" id="KW-1003">Cell membrane</keyword>
<dbReference type="PANTHER" id="PTHR10519:SF74">
    <property type="entry name" value="GAMMA-AMINOBUTYRIC ACID TYPE B RECEPTOR SUBUNIT 2"/>
    <property type="match status" value="1"/>
</dbReference>
<gene>
    <name evidence="21" type="ORF">RR46_12249</name>
</gene>
<organism evidence="21 22">
    <name type="scientific">Papilio xuthus</name>
    <name type="common">Asian swallowtail butterfly</name>
    <dbReference type="NCBI Taxonomy" id="66420"/>
    <lineage>
        <taxon>Eukaryota</taxon>
        <taxon>Metazoa</taxon>
        <taxon>Ecdysozoa</taxon>
        <taxon>Arthropoda</taxon>
        <taxon>Hexapoda</taxon>
        <taxon>Insecta</taxon>
        <taxon>Pterygota</taxon>
        <taxon>Neoptera</taxon>
        <taxon>Endopterygota</taxon>
        <taxon>Lepidoptera</taxon>
        <taxon>Glossata</taxon>
        <taxon>Ditrysia</taxon>
        <taxon>Papilionoidea</taxon>
        <taxon>Papilionidae</taxon>
        <taxon>Papilioninae</taxon>
        <taxon>Papilio</taxon>
    </lineage>
</organism>
<dbReference type="PRINTS" id="PR01177">
    <property type="entry name" value="GABAB1RECPTR"/>
</dbReference>
<evidence type="ECO:0000256" key="15">
    <source>
        <dbReference type="ARBA" id="ARBA00023257"/>
    </source>
</evidence>
<feature type="region of interest" description="Disordered" evidence="18">
    <location>
        <begin position="1017"/>
        <end position="1317"/>
    </location>
</feature>
<sequence>MLLLLLLVGLSMGVPQKPNLDAILNRRTDVYIAGFFPFGKGVENSNTGRGVMPSVKLALDHVNEHDSVLRNYRLHMWWNDTECNAAVGVKSFFDMMHSGPHKLMLFGAACTHVTDPIAKASKHWHLTQLSYADTHPMFTKEAFPNFFRIVPSENAFNLPRIRLLQHFNWTRVGTIYQNEPRYALAHNRLLADLDSHGFDIDETQSFATEVRTALEKLKEKDIRIILGNFNETWAMKIFCEAYKLEMYGRAYTWLLLGTYSERWWLKRGPCARRELTAALDTALLTDLLPLSTTGETTISGITAKDYQIEYDRRRGLEYSRFHGYTYDGIWAMALAIQTVAQRVKLKHKEKTVQDFRYRDKEWEQLFLDALSNVTFEGVTGPVRFYDNERKASILLKQFQGDQVGEIKVGEYCAERDHLDLTSWESFKWVGKNPPKDRTLRLIEHTQVNITIYTVLVSCSVLGIILATGFLAMNIHYRNQRYIKMSSPHLNNVIIIGCIFTYMSVIFLGLDSSLGSLGAFPFICSARAGLLMTGFSFAFGAMFSKTWRVHSIFTDVKLNKKVIRDYQLFMVVGVLLAIDIAIMSTWQIFYPFYRATKQMEPYPHPTSEDIVIVQENEYCQSEKMTIFVGIIYVYKGLLLVFGAFLAWETRHVSIPALNDSKHIGLSVYNVLIMCIMGAPIAHVLADHKDALFVLISIFIIFCTTATLCLVFVPKLLELRRNGQPGAAGSRIRATLRPATTHECRDPGPELERRLKELRQYNNRYRRTLQAKENELQMLLSKLGSDASSESSTRESRSPAQRVRLPTTRENISHPETSDITSVCSLSASAGAESEYINLQSQTSIEKPKPSAPPEPVKEVTIKEPKKEQTKNVSFKNHLDYTSPPSSKAVPEKDQLAKLPYGWSTEEPPEPPKPITKPSEPVKAETKTVSALKTSDSSTAKSVPAKVQEPLYSKAAAPKVLKTPEAQKKVTKPPDTTTKATPVREVKSRHRRMSSASPAMLADLMHISVDRDDFDPSMERKVIGQEREPSIPPKPKQEPEDILDIDHDFSSMERRKSCQRRDSEKRKKESFIVVQSDLWDTNTFQYTSQKSPPAHAHSPMQRSVSEKSRQQASPHHHREPDTRSMERRASNTSINHNGTTRGGTPEGYRDSDTLKMSDRLSKRRGSEFPQPVSTPPHQLQTKRRQSAAYMRSYQEEKSEKPEATPRRHDDIPRKHTPEPKIESESWKPDPDTIRVAKGPESPAKRLKQEAEPLKRAKGVGESPKLTQATHQTRPDHHKSSPNVASRHKMESNGKKEERKSATYGRSDSKRQDSAEQRKMYTASSESELFECAILPIFQKLLTERHKSQPHGLNLSYGVSCPNISIKCDIVEYL</sequence>
<dbReference type="PRINTS" id="PR01176">
    <property type="entry name" value="GABABRECEPTR"/>
</dbReference>
<keyword evidence="14" id="KW-0807">Transducer</keyword>
<keyword evidence="9 17" id="KW-0175">Coiled coil</keyword>
<dbReference type="InterPro" id="IPR001828">
    <property type="entry name" value="ANF_lig-bd_rcpt"/>
</dbReference>
<feature type="compositionally biased region" description="Basic and acidic residues" evidence="18">
    <location>
        <begin position="1145"/>
        <end position="1164"/>
    </location>
</feature>
<feature type="compositionally biased region" description="Basic and acidic residues" evidence="18">
    <location>
        <begin position="854"/>
        <end position="868"/>
    </location>
</feature>
<accession>A0A194PVT9</accession>
<dbReference type="CDD" id="cd15294">
    <property type="entry name" value="7tmC_GABA-B-R2"/>
    <property type="match status" value="1"/>
</dbReference>
<evidence type="ECO:0000256" key="18">
    <source>
        <dbReference type="SAM" id="MobiDB-lite"/>
    </source>
</evidence>
<evidence type="ECO:0000313" key="21">
    <source>
        <dbReference type="EMBL" id="KPI95245.1"/>
    </source>
</evidence>
<feature type="transmembrane region" description="Helical" evidence="19">
    <location>
        <begin position="567"/>
        <end position="588"/>
    </location>
</feature>
<dbReference type="PROSITE" id="PS50259">
    <property type="entry name" value="G_PROTEIN_RECEP_F3_4"/>
    <property type="match status" value="1"/>
</dbReference>
<evidence type="ECO:0000256" key="16">
    <source>
        <dbReference type="ARBA" id="ARBA00034104"/>
    </source>
</evidence>
<evidence type="ECO:0000256" key="1">
    <source>
        <dbReference type="ARBA" id="ARBA00008991"/>
    </source>
</evidence>
<protein>
    <submittedName>
        <fullName evidence="21">Gamma-aminobutyric acid type B receptor subunit 2</fullName>
    </submittedName>
</protein>
<dbReference type="GO" id="GO:0007214">
    <property type="term" value="P:gamma-aminobutyric acid signaling pathway"/>
    <property type="evidence" value="ECO:0007669"/>
    <property type="project" value="TreeGrafter"/>
</dbReference>
<evidence type="ECO:0000256" key="2">
    <source>
        <dbReference type="ARBA" id="ARBA00022475"/>
    </source>
</evidence>
<keyword evidence="11" id="KW-1015">Disulfide bond</keyword>
<feature type="compositionally biased region" description="Basic and acidic residues" evidence="18">
    <location>
        <begin position="1240"/>
        <end position="1252"/>
    </location>
</feature>
<dbReference type="Pfam" id="PF01094">
    <property type="entry name" value="ANF_receptor"/>
    <property type="match status" value="1"/>
</dbReference>
<keyword evidence="22" id="KW-1185">Reference proteome</keyword>
<keyword evidence="7" id="KW-0770">Synapse</keyword>
<evidence type="ECO:0000256" key="3">
    <source>
        <dbReference type="ARBA" id="ARBA00022553"/>
    </source>
</evidence>
<feature type="compositionally biased region" description="Polar residues" evidence="18">
    <location>
        <begin position="1128"/>
        <end position="1137"/>
    </location>
</feature>
<reference evidence="21 22" key="1">
    <citation type="journal article" date="2015" name="Nat. Commun.">
        <title>Outbred genome sequencing and CRISPR/Cas9 gene editing in butterflies.</title>
        <authorList>
            <person name="Li X."/>
            <person name="Fan D."/>
            <person name="Zhang W."/>
            <person name="Liu G."/>
            <person name="Zhang L."/>
            <person name="Zhao L."/>
            <person name="Fang X."/>
            <person name="Chen L."/>
            <person name="Dong Y."/>
            <person name="Chen Y."/>
            <person name="Ding Y."/>
            <person name="Zhao R."/>
            <person name="Feng M."/>
            <person name="Zhu Y."/>
            <person name="Feng Y."/>
            <person name="Jiang X."/>
            <person name="Zhu D."/>
            <person name="Xiang H."/>
            <person name="Feng X."/>
            <person name="Li S."/>
            <person name="Wang J."/>
            <person name="Zhang G."/>
            <person name="Kronforst M.R."/>
            <person name="Wang W."/>
        </authorList>
    </citation>
    <scope>NUCLEOTIDE SEQUENCE [LARGE SCALE GENOMIC DNA]</scope>
    <source>
        <strain evidence="21">Ya'a_city_454_Px</strain>
        <tissue evidence="21">Whole body</tissue>
    </source>
</reference>
<dbReference type="CDD" id="cd06366">
    <property type="entry name" value="PBP1_GABAb_receptor"/>
    <property type="match status" value="1"/>
</dbReference>
<dbReference type="EMBL" id="KQ459597">
    <property type="protein sequence ID" value="KPI95245.1"/>
    <property type="molecule type" value="Genomic_DNA"/>
</dbReference>
<feature type="compositionally biased region" description="Polar residues" evidence="18">
    <location>
        <begin position="1076"/>
        <end position="1089"/>
    </location>
</feature>
<keyword evidence="6 19" id="KW-1133">Transmembrane helix</keyword>
<evidence type="ECO:0000256" key="4">
    <source>
        <dbReference type="ARBA" id="ARBA00022692"/>
    </source>
</evidence>
<feature type="region of interest" description="Disordered" evidence="18">
    <location>
        <begin position="956"/>
        <end position="997"/>
    </location>
</feature>
<evidence type="ECO:0000256" key="19">
    <source>
        <dbReference type="SAM" id="Phobius"/>
    </source>
</evidence>
<feature type="transmembrane region" description="Helical" evidence="19">
    <location>
        <begin position="449"/>
        <end position="471"/>
    </location>
</feature>
<evidence type="ECO:0000256" key="17">
    <source>
        <dbReference type="SAM" id="Coils"/>
    </source>
</evidence>
<feature type="transmembrane region" description="Helical" evidence="19">
    <location>
        <begin position="690"/>
        <end position="711"/>
    </location>
</feature>
<feature type="transmembrane region" description="Helical" evidence="19">
    <location>
        <begin position="666"/>
        <end position="684"/>
    </location>
</feature>
<dbReference type="InterPro" id="IPR017978">
    <property type="entry name" value="GPCR_3_C"/>
</dbReference>
<evidence type="ECO:0000256" key="5">
    <source>
        <dbReference type="ARBA" id="ARBA00022729"/>
    </source>
</evidence>
<feature type="compositionally biased region" description="Basic and acidic residues" evidence="18">
    <location>
        <begin position="1017"/>
        <end position="1068"/>
    </location>
</feature>
<feature type="domain" description="G-protein coupled receptors family 3 profile" evidence="20">
    <location>
        <begin position="451"/>
        <end position="714"/>
    </location>
</feature>
<dbReference type="PANTHER" id="PTHR10519">
    <property type="entry name" value="GABA-B RECEPTOR"/>
    <property type="match status" value="1"/>
</dbReference>
<dbReference type="InterPro" id="IPR002455">
    <property type="entry name" value="GPCR3_GABA-B"/>
</dbReference>
<dbReference type="GO" id="GO:0004965">
    <property type="term" value="F:G protein-coupled GABA receptor activity"/>
    <property type="evidence" value="ECO:0007669"/>
    <property type="project" value="InterPro"/>
</dbReference>
<evidence type="ECO:0000256" key="9">
    <source>
        <dbReference type="ARBA" id="ARBA00023054"/>
    </source>
</evidence>
<evidence type="ECO:0000313" key="22">
    <source>
        <dbReference type="Proteomes" id="UP000053268"/>
    </source>
</evidence>
<feature type="region of interest" description="Disordered" evidence="18">
    <location>
        <begin position="840"/>
        <end position="943"/>
    </location>
</feature>
<keyword evidence="10 19" id="KW-0472">Membrane</keyword>
<evidence type="ECO:0000256" key="8">
    <source>
        <dbReference type="ARBA" id="ARBA00023040"/>
    </source>
</evidence>
<keyword evidence="15" id="KW-0628">Postsynaptic cell membrane</keyword>
<dbReference type="Proteomes" id="UP000053268">
    <property type="component" value="Unassembled WGS sequence"/>
</dbReference>
<keyword evidence="8" id="KW-0297">G-protein coupled receptor</keyword>
<feature type="transmembrane region" description="Helical" evidence="19">
    <location>
        <begin position="625"/>
        <end position="646"/>
    </location>
</feature>
<proteinExistence type="inferred from homology"/>
<evidence type="ECO:0000256" key="10">
    <source>
        <dbReference type="ARBA" id="ARBA00023136"/>
    </source>
</evidence>
<evidence type="ECO:0000259" key="20">
    <source>
        <dbReference type="PROSITE" id="PS50259"/>
    </source>
</evidence>
<evidence type="ECO:0000256" key="14">
    <source>
        <dbReference type="ARBA" id="ARBA00023224"/>
    </source>
</evidence>
<keyword evidence="12 21" id="KW-0675">Receptor</keyword>
<dbReference type="InterPro" id="IPR028082">
    <property type="entry name" value="Peripla_BP_I"/>
</dbReference>
<evidence type="ECO:0000256" key="13">
    <source>
        <dbReference type="ARBA" id="ARBA00023180"/>
    </source>
</evidence>
<keyword evidence="4 19" id="KW-0812">Transmembrane</keyword>
<comment type="subcellular location">
    <subcellularLocation>
        <location evidence="16">Postsynaptic cell membrane</location>
        <topology evidence="16">Multi-pass membrane protein</topology>
    </subcellularLocation>
</comment>
<dbReference type="GO" id="GO:0045211">
    <property type="term" value="C:postsynaptic membrane"/>
    <property type="evidence" value="ECO:0007669"/>
    <property type="project" value="UniProtKB-SubCell"/>
</dbReference>
<dbReference type="GO" id="GO:0038039">
    <property type="term" value="C:G protein-coupled receptor heterodimeric complex"/>
    <property type="evidence" value="ECO:0007669"/>
    <property type="project" value="TreeGrafter"/>
</dbReference>
<dbReference type="Gene3D" id="3.40.50.2300">
    <property type="match status" value="2"/>
</dbReference>
<dbReference type="STRING" id="66420.A0A194PVT9"/>
<evidence type="ECO:0000256" key="12">
    <source>
        <dbReference type="ARBA" id="ARBA00023170"/>
    </source>
</evidence>
<feature type="compositionally biased region" description="Basic and acidic residues" evidence="18">
    <location>
        <begin position="1116"/>
        <end position="1127"/>
    </location>
</feature>
<evidence type="ECO:0000256" key="11">
    <source>
        <dbReference type="ARBA" id="ARBA00023157"/>
    </source>
</evidence>
<feature type="coiled-coil region" evidence="17">
    <location>
        <begin position="753"/>
        <end position="780"/>
    </location>
</feature>
<dbReference type="Pfam" id="PF00003">
    <property type="entry name" value="7tm_3"/>
    <property type="match status" value="1"/>
</dbReference>
<dbReference type="FunFam" id="3.40.50.2300:FF:000072">
    <property type="entry name" value="Gamma-aminobutyric acid type B receptor subunit 2"/>
    <property type="match status" value="2"/>
</dbReference>
<feature type="region of interest" description="Disordered" evidence="18">
    <location>
        <begin position="781"/>
        <end position="818"/>
    </location>
</feature>
<keyword evidence="13" id="KW-0325">Glycoprotein</keyword>
<keyword evidence="5" id="KW-0732">Signal</keyword>
<evidence type="ECO:0000256" key="6">
    <source>
        <dbReference type="ARBA" id="ARBA00022989"/>
    </source>
</evidence>
<feature type="transmembrane region" description="Helical" evidence="19">
    <location>
        <begin position="492"/>
        <end position="509"/>
    </location>
</feature>
<feature type="compositionally biased region" description="Basic and acidic residues" evidence="18">
    <location>
        <begin position="1191"/>
        <end position="1232"/>
    </location>
</feature>
<keyword evidence="3" id="KW-0597">Phosphoprotein</keyword>
<evidence type="ECO:0000256" key="7">
    <source>
        <dbReference type="ARBA" id="ARBA00023018"/>
    </source>
</evidence>
<dbReference type="SUPFAM" id="SSF53822">
    <property type="entry name" value="Periplasmic binding protein-like I"/>
    <property type="match status" value="1"/>
</dbReference>
<feature type="compositionally biased region" description="Polar residues" evidence="18">
    <location>
        <begin position="925"/>
        <end position="939"/>
    </location>
</feature>